<name>A0AAD3XPA9_NEPGR</name>
<feature type="region of interest" description="Disordered" evidence="1">
    <location>
        <begin position="15"/>
        <end position="39"/>
    </location>
</feature>
<keyword evidence="3" id="KW-1185">Reference proteome</keyword>
<organism evidence="2 3">
    <name type="scientific">Nepenthes gracilis</name>
    <name type="common">Slender pitcher plant</name>
    <dbReference type="NCBI Taxonomy" id="150966"/>
    <lineage>
        <taxon>Eukaryota</taxon>
        <taxon>Viridiplantae</taxon>
        <taxon>Streptophyta</taxon>
        <taxon>Embryophyta</taxon>
        <taxon>Tracheophyta</taxon>
        <taxon>Spermatophyta</taxon>
        <taxon>Magnoliopsida</taxon>
        <taxon>eudicotyledons</taxon>
        <taxon>Gunneridae</taxon>
        <taxon>Pentapetalae</taxon>
        <taxon>Caryophyllales</taxon>
        <taxon>Nepenthaceae</taxon>
        <taxon>Nepenthes</taxon>
    </lineage>
</organism>
<reference evidence="2" key="1">
    <citation type="submission" date="2023-05" db="EMBL/GenBank/DDBJ databases">
        <title>Nepenthes gracilis genome sequencing.</title>
        <authorList>
            <person name="Fukushima K."/>
        </authorList>
    </citation>
    <scope>NUCLEOTIDE SEQUENCE</scope>
    <source>
        <strain evidence="2">SING2019-196</strain>
    </source>
</reference>
<evidence type="ECO:0000313" key="3">
    <source>
        <dbReference type="Proteomes" id="UP001279734"/>
    </source>
</evidence>
<evidence type="ECO:0000313" key="2">
    <source>
        <dbReference type="EMBL" id="GMH11505.1"/>
    </source>
</evidence>
<dbReference type="AlphaFoldDB" id="A0AAD3XPA9"/>
<dbReference type="EMBL" id="BSYO01000011">
    <property type="protein sequence ID" value="GMH11505.1"/>
    <property type="molecule type" value="Genomic_DNA"/>
</dbReference>
<proteinExistence type="predicted"/>
<evidence type="ECO:0000256" key="1">
    <source>
        <dbReference type="SAM" id="MobiDB-lite"/>
    </source>
</evidence>
<accession>A0AAD3XPA9</accession>
<protein>
    <submittedName>
        <fullName evidence="2">Uncharacterized protein</fullName>
    </submittedName>
</protein>
<dbReference type="Proteomes" id="UP001279734">
    <property type="component" value="Unassembled WGS sequence"/>
</dbReference>
<comment type="caution">
    <text evidence="2">The sequence shown here is derived from an EMBL/GenBank/DDBJ whole genome shotgun (WGS) entry which is preliminary data.</text>
</comment>
<gene>
    <name evidence="2" type="ORF">Nepgr_013346</name>
</gene>
<feature type="compositionally biased region" description="Basic and acidic residues" evidence="1">
    <location>
        <begin position="27"/>
        <end position="37"/>
    </location>
</feature>
<sequence>MAAAYDQDSAALPLQQLCHGAEEQAGEEQRGGGREGKGGMSAEKLNLLISLADENIKVRGKDNREIVSYLA</sequence>